<dbReference type="EMBL" id="JAHLUH010000016">
    <property type="protein sequence ID" value="KAG7724550.1"/>
    <property type="molecule type" value="Genomic_DNA"/>
</dbReference>
<dbReference type="Pfam" id="PF12859">
    <property type="entry name" value="ANAPC1"/>
    <property type="match status" value="1"/>
</dbReference>
<keyword evidence="4" id="KW-0131">Cell cycle</keyword>
<sequence>MVNLAKSDLDLDSRRVPAFNLHTDLSDAYLVREFKNYNVYLTGDNESLLAGEKTILWLKGGIVTRNLKFDSQIISCFFTRLNGESSNIQSEQVLVVVLKEQICVYERGGRSQTVSFPFHIRKAFSFENGLIISKEFESPTIASNDPNQAFSSTLLYGGGIPPLSAASSTAGSNESNFLTLLDTLGELGSIVSSSTTSFSSKEEIISFPSTSAYSIATTYNPVEKAITVYHTRFLHRNRSSKVNSLSYQSLNRRPSKKIYVSKSQTNAPTVNASGSAASGSSGPNTASGGHRILDDQILDAKQTRSTSDAMSYDRMASGSEFNNETSSFFTSANHQQIDMARLRKDIIFTKLTSIEFTDDTEHLRIFNISYSDQEAIVVCNRKSHTIEFFIFSNPGSPVSLPSLKSTYSVKGLDAVALSPVSKHSGYIVLLYDLSHIILVNPFLGLLSSTIDISSHLPPIRFLDDCFGSSVSVHCLNDKHYTIQLILQPQDKLVHTFIDLLKYLANSFTYEYFWIQWCANCSLDIPQNDDWQTFVVTLLSLTLPDDFELDSELNDNNLVCSLLPYAQLAKQNIENLSAASHSRGAYMLTDLLPSIVLSLHLVREELKLNVLATEKIEQLSLLLAQLCSWMGWTDNWFKYYMQDSKTIDRTTRFLMAQPLASPPNLLQSLASLFSNSIVPYVTFSQIAEEDETIDELVIPRTYYILRLFEGLISPEFQPTDVINMMVDYNIDATMLESFPPGVYLPLKNAIINCSESAFHWNTGVDELELIGRKDLLAFTQSVAKETSSTRHDYTDIPQKDMMQILKFVNDHEAISAWDGQAEADRVQVTKLIFHEDRRFYELTKLLQTSRVQTATLRTDERMDEHEKLVRQRALGAKVALRTLTMPLGRGAVFISSRKPLMTERFPIPKMNFNALILPDMINVSLEKDMIDQEMYNWGFFHNGASSGLTISRDSTQINGSWIVFNRPPTLNAQHAGFLLGLGLNGHLKKLEEWHIYNYLGPKHNFTSVGLLLGMAASLKGTMDIKLTKVLSVHVVALLPQGSTNLNVQLPVQTAGLVGIGLLYLETQHRRMTEVLLSQINATLNYNEREFVSEGYRLAAGIALGYVNLGKGESLKASNDTHVIDKLFAMAVSVRDIQTAEEYDKSCGGAILALTFMFMKTGNCEVASKLAIPQTMQLLDYIRPDFLMLRCLGANLIMWDQIGDHREWVEVQIPSCVSEIYNVETISKLDSDFLPYLNILGGILLSISFKHASSGNTEAKDTLLYYFDRLMSICALEPRNYDERVALIGARNIMDVVILGLSIICAGSGDLCVFRRLRFLQGVVDESMNYGNYMAINSALGFLFLGGGQMAFRKDNLGIAAIVTATYPVYGTNNYNNGTECSEIHLQALRHFWALAVENRCLNVRDVNTKQPIKVDVQIETDLGSLINLQTPCLIPELDSISRISVVNSEKIYFPVTLDFKEPGTLDLFKQAHLNIFVYRKRDYQDLRLSFDDIVKQVEIDQQISDDVDCMKELENLNIFKSLTRFEKATMVDNKNKDYRKNSTVLDFKLEVERLVKRPQSMEDLWNLKLLFNFVDKLQGAENYDGLREPSEMSVSENSDYFSDRTRTELSFLNMKFIEKLKNDLWSCIQKSSTWSD</sequence>
<accession>A0AAN6D1L7</accession>
<evidence type="ECO:0000259" key="6">
    <source>
        <dbReference type="Pfam" id="PF12859"/>
    </source>
</evidence>
<dbReference type="PANTHER" id="PTHR12827">
    <property type="entry name" value="MEIOTIC CHECKPOINT REGULATOR TSG24 FAMILY MEMBER"/>
    <property type="match status" value="1"/>
</dbReference>
<protein>
    <recommendedName>
        <fullName evidence="10">Anaphase-promoting complex subunit 1</fullName>
    </recommendedName>
</protein>
<feature type="compositionally biased region" description="Low complexity" evidence="5">
    <location>
        <begin position="272"/>
        <end position="289"/>
    </location>
</feature>
<gene>
    <name evidence="8" type="ORF">KL933_004744</name>
</gene>
<name>A0AAN6D1L7_9ASCO</name>
<comment type="caution">
    <text evidence="8">The sequence shown here is derived from an EMBL/GenBank/DDBJ whole genome shotgun (WGS) entry which is preliminary data.</text>
</comment>
<feature type="compositionally biased region" description="Polar residues" evidence="5">
    <location>
        <begin position="261"/>
        <end position="271"/>
    </location>
</feature>
<dbReference type="Gene3D" id="1.25.10.10">
    <property type="entry name" value="Leucine-rich Repeat Variant"/>
    <property type="match status" value="1"/>
</dbReference>
<proteinExistence type="inferred from homology"/>
<dbReference type="GO" id="GO:0060090">
    <property type="term" value="F:molecular adaptor activity"/>
    <property type="evidence" value="ECO:0007669"/>
    <property type="project" value="TreeGrafter"/>
</dbReference>
<dbReference type="GO" id="GO:0031145">
    <property type="term" value="P:anaphase-promoting complex-dependent catabolic process"/>
    <property type="evidence" value="ECO:0007669"/>
    <property type="project" value="TreeGrafter"/>
</dbReference>
<evidence type="ECO:0000256" key="4">
    <source>
        <dbReference type="ARBA" id="ARBA00023306"/>
    </source>
</evidence>
<dbReference type="Proteomes" id="UP000738402">
    <property type="component" value="Unassembled WGS sequence"/>
</dbReference>
<feature type="domain" description="Anaphase-promoting complex subunit 1 middle" evidence="7">
    <location>
        <begin position="550"/>
        <end position="651"/>
    </location>
</feature>
<dbReference type="GO" id="GO:0007091">
    <property type="term" value="P:metaphase/anaphase transition of mitotic cell cycle"/>
    <property type="evidence" value="ECO:0007669"/>
    <property type="project" value="TreeGrafter"/>
</dbReference>
<feature type="domain" description="Anaphase-promoting complex subunit 1 N-terminal" evidence="6">
    <location>
        <begin position="45"/>
        <end position="283"/>
    </location>
</feature>
<keyword evidence="3" id="KW-0498">Mitosis</keyword>
<dbReference type="InterPro" id="IPR046794">
    <property type="entry name" value="Apc1_MidN"/>
</dbReference>
<evidence type="ECO:0008006" key="10">
    <source>
        <dbReference type="Google" id="ProtNLM"/>
    </source>
</evidence>
<evidence type="ECO:0000313" key="8">
    <source>
        <dbReference type="EMBL" id="KAG7724550.1"/>
    </source>
</evidence>
<evidence type="ECO:0000313" key="9">
    <source>
        <dbReference type="Proteomes" id="UP000738402"/>
    </source>
</evidence>
<dbReference type="InterPro" id="IPR024990">
    <property type="entry name" value="Apc1"/>
</dbReference>
<dbReference type="InterPro" id="IPR049255">
    <property type="entry name" value="Apc1_N"/>
</dbReference>
<evidence type="ECO:0000256" key="3">
    <source>
        <dbReference type="ARBA" id="ARBA00022776"/>
    </source>
</evidence>
<dbReference type="GO" id="GO:0005680">
    <property type="term" value="C:anaphase-promoting complex"/>
    <property type="evidence" value="ECO:0007669"/>
    <property type="project" value="InterPro"/>
</dbReference>
<evidence type="ECO:0000259" key="7">
    <source>
        <dbReference type="Pfam" id="PF20518"/>
    </source>
</evidence>
<dbReference type="Pfam" id="PF20518">
    <property type="entry name" value="Apc1_MidN"/>
    <property type="match status" value="1"/>
</dbReference>
<evidence type="ECO:0000256" key="5">
    <source>
        <dbReference type="SAM" id="MobiDB-lite"/>
    </source>
</evidence>
<dbReference type="InterPro" id="IPR011989">
    <property type="entry name" value="ARM-like"/>
</dbReference>
<reference evidence="8" key="1">
    <citation type="journal article" date="2021" name="G3 (Bethesda)">
        <title>Genomic diversity, chromosomal rearrangements, and interspecies hybridization in the ogataea polymorpha species complex.</title>
        <authorList>
            <person name="Hanson S.J."/>
            <person name="Cinneide E.O."/>
            <person name="Salzberg L.I."/>
            <person name="Wolfe K.H."/>
            <person name="McGowan J."/>
            <person name="Fitzpatrick D.A."/>
            <person name="Matlin K."/>
        </authorList>
    </citation>
    <scope>NUCLEOTIDE SEQUENCE</scope>
    <source>
        <strain evidence="8">83-405-1</strain>
    </source>
</reference>
<evidence type="ECO:0000256" key="2">
    <source>
        <dbReference type="ARBA" id="ARBA00022618"/>
    </source>
</evidence>
<dbReference type="GO" id="GO:0070979">
    <property type="term" value="P:protein K11-linked ubiquitination"/>
    <property type="evidence" value="ECO:0007669"/>
    <property type="project" value="TreeGrafter"/>
</dbReference>
<feature type="region of interest" description="Disordered" evidence="5">
    <location>
        <begin position="257"/>
        <end position="298"/>
    </location>
</feature>
<dbReference type="PANTHER" id="PTHR12827:SF3">
    <property type="entry name" value="ANAPHASE-PROMOTING COMPLEX SUBUNIT 1"/>
    <property type="match status" value="1"/>
</dbReference>
<organism evidence="8 9">
    <name type="scientific">Ogataea haglerorum</name>
    <dbReference type="NCBI Taxonomy" id="1937702"/>
    <lineage>
        <taxon>Eukaryota</taxon>
        <taxon>Fungi</taxon>
        <taxon>Dikarya</taxon>
        <taxon>Ascomycota</taxon>
        <taxon>Saccharomycotina</taxon>
        <taxon>Pichiomycetes</taxon>
        <taxon>Pichiales</taxon>
        <taxon>Pichiaceae</taxon>
        <taxon>Ogataea</taxon>
    </lineage>
</organism>
<keyword evidence="2" id="KW-0132">Cell division</keyword>
<evidence type="ECO:0000256" key="1">
    <source>
        <dbReference type="ARBA" id="ARBA00010547"/>
    </source>
</evidence>
<comment type="similarity">
    <text evidence="1">Belongs to the APC1 family.</text>
</comment>
<dbReference type="GO" id="GO:0051301">
    <property type="term" value="P:cell division"/>
    <property type="evidence" value="ECO:0007669"/>
    <property type="project" value="UniProtKB-KW"/>
</dbReference>
<dbReference type="FunFam" id="1.25.10.10:FF:000435">
    <property type="entry name" value="Ubiquitin ligase subunit"/>
    <property type="match status" value="1"/>
</dbReference>